<evidence type="ECO:0000313" key="4">
    <source>
        <dbReference type="Proteomes" id="UP000016412"/>
    </source>
</evidence>
<evidence type="ECO:0000313" key="2">
    <source>
        <dbReference type="EMBL" id="ERF61887.1"/>
    </source>
</evidence>
<dbReference type="EMBL" id="AVQI01000067">
    <property type="protein sequence ID" value="ERK00467.1"/>
    <property type="molecule type" value="Genomic_DNA"/>
</dbReference>
<name>U2KPP0_TRESO</name>
<evidence type="ECO:0000313" key="5">
    <source>
        <dbReference type="Proteomes" id="UP000016646"/>
    </source>
</evidence>
<accession>U2KPP0</accession>
<reference evidence="4 5" key="1">
    <citation type="submission" date="2013-08" db="EMBL/GenBank/DDBJ databases">
        <authorList>
            <person name="Durkin A.S."/>
            <person name="Haft D.R."/>
            <person name="McCorrison J."/>
            <person name="Torralba M."/>
            <person name="Gillis M."/>
            <person name="Haft D.H."/>
            <person name="Methe B."/>
            <person name="Sutton G."/>
            <person name="Nelson K.E."/>
        </authorList>
    </citation>
    <scope>NUCLEOTIDE SEQUENCE [LARGE SCALE GENOMIC DNA]</scope>
    <source>
        <strain evidence="3 5">ATCC 35536</strain>
        <strain evidence="2 4">VPI DR56BR1116</strain>
    </source>
</reference>
<keyword evidence="1" id="KW-1133">Transmembrane helix</keyword>
<evidence type="ECO:0000256" key="1">
    <source>
        <dbReference type="SAM" id="Phobius"/>
    </source>
</evidence>
<protein>
    <submittedName>
        <fullName evidence="2">Uncharacterized protein</fullName>
    </submittedName>
</protein>
<keyword evidence="1" id="KW-0472">Membrane</keyword>
<comment type="caution">
    <text evidence="2">The sequence shown here is derived from an EMBL/GenBank/DDBJ whole genome shotgun (WGS) entry which is preliminary data.</text>
</comment>
<evidence type="ECO:0000313" key="3">
    <source>
        <dbReference type="EMBL" id="ERK00467.1"/>
    </source>
</evidence>
<dbReference type="RefSeq" id="WP_021329151.1">
    <property type="nucleotide sequence ID" value="NZ_AUZJ01000002.1"/>
</dbReference>
<dbReference type="STRING" id="1125725.HMPREF1325_1828"/>
<proteinExistence type="predicted"/>
<feature type="transmembrane region" description="Helical" evidence="1">
    <location>
        <begin position="12"/>
        <end position="35"/>
    </location>
</feature>
<dbReference type="Proteomes" id="UP000016412">
    <property type="component" value="Unassembled WGS sequence"/>
</dbReference>
<keyword evidence="1" id="KW-0812">Transmembrane</keyword>
<sequence length="74" mass="7714">MEEKKGIDMKTVSNVMAGVGIAIVIGSFVLNAVGISHIAMTDALMAGGFCKAVFLPVDTSIWINNIYKGKAGVV</sequence>
<dbReference type="EMBL" id="AUZJ01000002">
    <property type="protein sequence ID" value="ERF61887.1"/>
    <property type="molecule type" value="Genomic_DNA"/>
</dbReference>
<gene>
    <name evidence="3" type="ORF">HMPREF0860_1068</name>
    <name evidence="2" type="ORF">HMPREF1325_1828</name>
</gene>
<dbReference type="Proteomes" id="UP000016646">
    <property type="component" value="Unassembled WGS sequence"/>
</dbReference>
<dbReference type="PATRIC" id="fig|1125725.3.peg.83"/>
<organism evidence="2 4">
    <name type="scientific">Treponema socranskii subsp. socranskii VPI DR56BR1116 = ATCC 35536</name>
    <dbReference type="NCBI Taxonomy" id="1125725"/>
    <lineage>
        <taxon>Bacteria</taxon>
        <taxon>Pseudomonadati</taxon>
        <taxon>Spirochaetota</taxon>
        <taxon>Spirochaetia</taxon>
        <taxon>Spirochaetales</taxon>
        <taxon>Treponemataceae</taxon>
        <taxon>Treponema</taxon>
    </lineage>
</organism>
<dbReference type="AlphaFoldDB" id="U2KPP0"/>
<keyword evidence="5" id="KW-1185">Reference proteome</keyword>